<name>A0A7W8P505_9BURK</name>
<accession>A0A7W8P505</accession>
<reference evidence="1 2" key="1">
    <citation type="submission" date="2020-08" db="EMBL/GenBank/DDBJ databases">
        <title>Genomic Encyclopedia of Type Strains, Phase IV (KMG-V): Genome sequencing to study the core and pangenomes of soil and plant-associated prokaryotes.</title>
        <authorList>
            <person name="Whitman W."/>
        </authorList>
    </citation>
    <scope>NUCLEOTIDE SEQUENCE [LARGE SCALE GENOMIC DNA]</scope>
    <source>
        <strain evidence="1 2">JPY162</strain>
    </source>
</reference>
<dbReference type="RefSeq" id="WP_311733499.1">
    <property type="nucleotide sequence ID" value="NZ_JACHDE010000009.1"/>
</dbReference>
<protein>
    <submittedName>
        <fullName evidence="1">Uncharacterized protein</fullName>
    </submittedName>
</protein>
<gene>
    <name evidence="1" type="ORF">HDG41_004716</name>
</gene>
<sequence length="164" mass="18361">MLYLDFDGVLHPENVWRYPGSGPYVPSAPGHQVFEHAALLERCLVPYPGLRIVLSTNWMRVFRSVRKVARRLPPGLRERVVGATFHRRMDPGWVRSVPRGVQVWGDVCRRRPDAWLALDDDEAAWPAVCRSHLVCTDPVLGLSAPVVLTELHARLAAMHGAGEG</sequence>
<dbReference type="Proteomes" id="UP000592820">
    <property type="component" value="Unassembled WGS sequence"/>
</dbReference>
<proteinExistence type="predicted"/>
<organism evidence="1 2">
    <name type="scientific">Paraburkholderia youngii</name>
    <dbReference type="NCBI Taxonomy" id="2782701"/>
    <lineage>
        <taxon>Bacteria</taxon>
        <taxon>Pseudomonadati</taxon>
        <taxon>Pseudomonadota</taxon>
        <taxon>Betaproteobacteria</taxon>
        <taxon>Burkholderiales</taxon>
        <taxon>Burkholderiaceae</taxon>
        <taxon>Paraburkholderia</taxon>
    </lineage>
</organism>
<dbReference type="EMBL" id="JACHDE010000009">
    <property type="protein sequence ID" value="MBB5402630.1"/>
    <property type="molecule type" value="Genomic_DNA"/>
</dbReference>
<dbReference type="Pfam" id="PF18143">
    <property type="entry name" value="HAD_SAK_2"/>
    <property type="match status" value="1"/>
</dbReference>
<evidence type="ECO:0000313" key="2">
    <source>
        <dbReference type="Proteomes" id="UP000592820"/>
    </source>
</evidence>
<evidence type="ECO:0000313" key="1">
    <source>
        <dbReference type="EMBL" id="MBB5402630.1"/>
    </source>
</evidence>
<comment type="caution">
    <text evidence="1">The sequence shown here is derived from an EMBL/GenBank/DDBJ whole genome shotgun (WGS) entry which is preliminary data.</text>
</comment>
<dbReference type="AlphaFoldDB" id="A0A7W8P505"/>